<organism evidence="2 3">
    <name type="scientific">Myceligenerans indicum</name>
    <dbReference type="NCBI Taxonomy" id="2593663"/>
    <lineage>
        <taxon>Bacteria</taxon>
        <taxon>Bacillati</taxon>
        <taxon>Actinomycetota</taxon>
        <taxon>Actinomycetes</taxon>
        <taxon>Micrococcales</taxon>
        <taxon>Promicromonosporaceae</taxon>
        <taxon>Myceligenerans</taxon>
    </lineage>
</organism>
<gene>
    <name evidence="2" type="ORF">HGK34_15155</name>
</gene>
<dbReference type="Pfam" id="PF01381">
    <property type="entry name" value="HTH_3"/>
    <property type="match status" value="1"/>
</dbReference>
<evidence type="ECO:0000313" key="3">
    <source>
        <dbReference type="Proteomes" id="UP000675409"/>
    </source>
</evidence>
<dbReference type="InterPro" id="IPR001387">
    <property type="entry name" value="Cro/C1-type_HTH"/>
</dbReference>
<dbReference type="SUPFAM" id="SSF47413">
    <property type="entry name" value="lambda repressor-like DNA-binding domains"/>
    <property type="match status" value="1"/>
</dbReference>
<dbReference type="Proteomes" id="UP000675409">
    <property type="component" value="Unassembled WGS sequence"/>
</dbReference>
<accession>A0ABS1LMV3</accession>
<dbReference type="RefSeq" id="WP_201848860.1">
    <property type="nucleotide sequence ID" value="NZ_JABBYC010000031.1"/>
</dbReference>
<dbReference type="CDD" id="cd00093">
    <property type="entry name" value="HTH_XRE"/>
    <property type="match status" value="1"/>
</dbReference>
<dbReference type="PROSITE" id="PS50943">
    <property type="entry name" value="HTH_CROC1"/>
    <property type="match status" value="1"/>
</dbReference>
<evidence type="ECO:0000313" key="2">
    <source>
        <dbReference type="EMBL" id="MBL0887602.1"/>
    </source>
</evidence>
<feature type="domain" description="HTH cro/C1-type" evidence="1">
    <location>
        <begin position="48"/>
        <end position="78"/>
    </location>
</feature>
<dbReference type="Gene3D" id="1.10.260.40">
    <property type="entry name" value="lambda repressor-like DNA-binding domains"/>
    <property type="match status" value="1"/>
</dbReference>
<sequence>MSATDLPGFTPRNERLAKKLAGDPDHAAAVAEIVAEIDEADRAYKMQLAAVRKAGHLTQQEVAARLGIQQGAVSKLESRQDVLWSTLLAYLSAAGAQDVTLTAMVGGKRVEIALAAAAADDE</sequence>
<protein>
    <submittedName>
        <fullName evidence="2">Helix-turn-helix transcriptional regulator</fullName>
    </submittedName>
</protein>
<proteinExistence type="predicted"/>
<dbReference type="EMBL" id="JABBYC010000031">
    <property type="protein sequence ID" value="MBL0887602.1"/>
    <property type="molecule type" value="Genomic_DNA"/>
</dbReference>
<keyword evidence="3" id="KW-1185">Reference proteome</keyword>
<name>A0ABS1LMV3_9MICO</name>
<comment type="caution">
    <text evidence="2">The sequence shown here is derived from an EMBL/GenBank/DDBJ whole genome shotgun (WGS) entry which is preliminary data.</text>
</comment>
<evidence type="ECO:0000259" key="1">
    <source>
        <dbReference type="PROSITE" id="PS50943"/>
    </source>
</evidence>
<reference evidence="2 3" key="1">
    <citation type="journal article" date="2021" name="Arch. Microbiol.">
        <title>Myceligenerans indicum sp. nov., an actinobacterium isolated from mangrove sediment of Sundarbans, India.</title>
        <authorList>
            <person name="Asha K."/>
            <person name="Bhadury P."/>
        </authorList>
    </citation>
    <scope>NUCLEOTIDE SEQUENCE [LARGE SCALE GENOMIC DNA]</scope>
    <source>
        <strain evidence="2 3">I2</strain>
    </source>
</reference>
<dbReference type="InterPro" id="IPR010982">
    <property type="entry name" value="Lambda_DNA-bd_dom_sf"/>
</dbReference>